<dbReference type="EMBL" id="JAPHEH010000001">
    <property type="protein sequence ID" value="MDG4474703.1"/>
    <property type="molecule type" value="Genomic_DNA"/>
</dbReference>
<keyword evidence="2" id="KW-1185">Reference proteome</keyword>
<comment type="caution">
    <text evidence="1">The sequence shown here is derived from an EMBL/GenBank/DDBJ whole genome shotgun (WGS) entry which is preliminary data.</text>
</comment>
<accession>A0A9X4MFR3</accession>
<dbReference type="Proteomes" id="UP001154240">
    <property type="component" value="Unassembled WGS sequence"/>
</dbReference>
<evidence type="ECO:0000313" key="1">
    <source>
        <dbReference type="EMBL" id="MDG4474703.1"/>
    </source>
</evidence>
<proteinExistence type="predicted"/>
<name>A0A9X4MFR3_9BACT</name>
<dbReference type="AlphaFoldDB" id="A0A9X4MFR3"/>
<organism evidence="1 2">
    <name type="scientific">Thiovibrio frasassiensis</name>
    <dbReference type="NCBI Taxonomy" id="2984131"/>
    <lineage>
        <taxon>Bacteria</taxon>
        <taxon>Pseudomonadati</taxon>
        <taxon>Thermodesulfobacteriota</taxon>
        <taxon>Desulfobulbia</taxon>
        <taxon>Desulfobulbales</taxon>
        <taxon>Thiovibrionaceae</taxon>
        <taxon>Thiovibrio</taxon>
    </lineage>
</organism>
<sequence>MPTPASERPNCLACLHFYITHEASRPYGCRALGFKSLQYPSMVVFASSGIHCQVFSAKNRRTQTEHK</sequence>
<dbReference type="RefSeq" id="WP_307631684.1">
    <property type="nucleotide sequence ID" value="NZ_JAPHEH010000001.1"/>
</dbReference>
<evidence type="ECO:0000313" key="2">
    <source>
        <dbReference type="Proteomes" id="UP001154240"/>
    </source>
</evidence>
<reference evidence="1" key="2">
    <citation type="submission" date="2022-10" db="EMBL/GenBank/DDBJ databases">
        <authorList>
            <person name="Aronson H.S."/>
        </authorList>
    </citation>
    <scope>NUCLEOTIDE SEQUENCE</scope>
    <source>
        <strain evidence="1">RS19-109</strain>
    </source>
</reference>
<gene>
    <name evidence="1" type="ORF">OLX77_00835</name>
</gene>
<reference evidence="1" key="1">
    <citation type="journal article" date="2022" name="bioRxiv">
        <title>Thiovibrio frasassiensisgen. nov., sp. nov., an autotrophic, elemental sulfur disproportionating bacterium isolated from sulfidic karst sediment, and proposal of Thiovibrionaceae fam. nov.</title>
        <authorList>
            <person name="Aronson H."/>
            <person name="Thomas C."/>
            <person name="Bhattacharyya M."/>
            <person name="Eckstein S."/>
            <person name="Jensen S."/>
            <person name="Barco R."/>
            <person name="Macalady J."/>
            <person name="Amend J."/>
        </authorList>
    </citation>
    <scope>NUCLEOTIDE SEQUENCE</scope>
    <source>
        <strain evidence="1">RS19-109</strain>
    </source>
</reference>
<protein>
    <submittedName>
        <fullName evidence="1">Uracil-DNA glycosylase</fullName>
    </submittedName>
</protein>